<accession>A0ABV9E2A0</accession>
<organism evidence="2 3">
    <name type="scientific">Nocardiopsis mangrovi</name>
    <dbReference type="NCBI Taxonomy" id="1179818"/>
    <lineage>
        <taxon>Bacteria</taxon>
        <taxon>Bacillati</taxon>
        <taxon>Actinomycetota</taxon>
        <taxon>Actinomycetes</taxon>
        <taxon>Streptosporangiales</taxon>
        <taxon>Nocardiopsidaceae</taxon>
        <taxon>Nocardiopsis</taxon>
    </lineage>
</organism>
<proteinExistence type="predicted"/>
<reference evidence="3" key="1">
    <citation type="journal article" date="2019" name="Int. J. Syst. Evol. Microbiol.">
        <title>The Global Catalogue of Microorganisms (GCM) 10K type strain sequencing project: providing services to taxonomists for standard genome sequencing and annotation.</title>
        <authorList>
            <consortium name="The Broad Institute Genomics Platform"/>
            <consortium name="The Broad Institute Genome Sequencing Center for Infectious Disease"/>
            <person name="Wu L."/>
            <person name="Ma J."/>
        </authorList>
    </citation>
    <scope>NUCLEOTIDE SEQUENCE [LARGE SCALE GENOMIC DNA]</scope>
    <source>
        <strain evidence="3">XZYJ18</strain>
    </source>
</reference>
<evidence type="ECO:0000313" key="3">
    <source>
        <dbReference type="Proteomes" id="UP001595923"/>
    </source>
</evidence>
<comment type="caution">
    <text evidence="2">The sequence shown here is derived from an EMBL/GenBank/DDBJ whole genome shotgun (WGS) entry which is preliminary data.</text>
</comment>
<feature type="region of interest" description="Disordered" evidence="1">
    <location>
        <begin position="1"/>
        <end position="20"/>
    </location>
</feature>
<gene>
    <name evidence="2" type="ORF">ACFO4E_25830</name>
</gene>
<dbReference type="EMBL" id="JBHSFQ010000035">
    <property type="protein sequence ID" value="MFC4565289.1"/>
    <property type="molecule type" value="Genomic_DNA"/>
</dbReference>
<protein>
    <submittedName>
        <fullName evidence="2">Uncharacterized protein</fullName>
    </submittedName>
</protein>
<evidence type="ECO:0000256" key="1">
    <source>
        <dbReference type="SAM" id="MobiDB-lite"/>
    </source>
</evidence>
<name>A0ABV9E2A0_9ACTN</name>
<keyword evidence="3" id="KW-1185">Reference proteome</keyword>
<dbReference type="RefSeq" id="WP_378579091.1">
    <property type="nucleotide sequence ID" value="NZ_JBHSFQ010000035.1"/>
</dbReference>
<sequence length="47" mass="4864">MTGSRRAHREPDDATLAPGDSAQVAGYTVVCVEHTGDAASSGFTWQG</sequence>
<evidence type="ECO:0000313" key="2">
    <source>
        <dbReference type="EMBL" id="MFC4565289.1"/>
    </source>
</evidence>
<dbReference type="Proteomes" id="UP001595923">
    <property type="component" value="Unassembled WGS sequence"/>
</dbReference>